<dbReference type="PANTHER" id="PTHR31760:SF0">
    <property type="entry name" value="S-ADENOSYL-L-METHIONINE-DEPENDENT METHYLTRANSFERASES SUPERFAMILY PROTEIN"/>
    <property type="match status" value="1"/>
</dbReference>
<feature type="binding site" evidence="6">
    <location>
        <position position="121"/>
    </location>
    <ligand>
        <name>S-adenosyl-L-methionine</name>
        <dbReference type="ChEBI" id="CHEBI:59789"/>
    </ligand>
</feature>
<evidence type="ECO:0000256" key="4">
    <source>
        <dbReference type="ARBA" id="ARBA00022679"/>
    </source>
</evidence>
<sequence>MSDFEKSVAKFAEILAKFNKIHSLTNYKNINEQVIDSVKPLEFLDFSTFKTAIDVGSGAGFPAIFLALKTPEISWYLFEPNAKKSAFLNFIKVELNLENVKIYSQKIELCPKFRADLITSRALMKIPDFVKICYGFYDINTKFLLYKGSSVNDELKGFNAKIFNEKNRNYILMDGVK</sequence>
<dbReference type="Gene3D" id="3.40.50.150">
    <property type="entry name" value="Vaccinia Virus protein VP39"/>
    <property type="match status" value="1"/>
</dbReference>
<gene>
    <name evidence="7" type="primary">gidB</name>
    <name evidence="6" type="synonym">rsmG</name>
    <name evidence="7" type="ORF">CMUC_0835</name>
</gene>
<comment type="similarity">
    <text evidence="6">Belongs to the methyltransferase superfamily. RNA methyltransferase RsmG family.</text>
</comment>
<feature type="binding site" evidence="6">
    <location>
        <position position="61"/>
    </location>
    <ligand>
        <name>S-adenosyl-L-methionine</name>
        <dbReference type="ChEBI" id="CHEBI:59789"/>
    </ligand>
</feature>
<keyword evidence="2 6" id="KW-0698">rRNA processing</keyword>
<evidence type="ECO:0000256" key="3">
    <source>
        <dbReference type="ARBA" id="ARBA00022603"/>
    </source>
</evidence>
<dbReference type="GO" id="GO:0005829">
    <property type="term" value="C:cytosol"/>
    <property type="evidence" value="ECO:0007669"/>
    <property type="project" value="TreeGrafter"/>
</dbReference>
<keyword evidence="4 6" id="KW-0808">Transferase</keyword>
<dbReference type="EC" id="2.1.1.-" evidence="6"/>
<evidence type="ECO:0000256" key="6">
    <source>
        <dbReference type="HAMAP-Rule" id="MF_00074"/>
    </source>
</evidence>
<keyword evidence="3 6" id="KW-0489">Methyltransferase</keyword>
<dbReference type="InterPro" id="IPR003682">
    <property type="entry name" value="rRNA_ssu_MeTfrase_G"/>
</dbReference>
<protein>
    <recommendedName>
        <fullName evidence="6">Ribosomal RNA small subunit methyltransferase G</fullName>
        <ecNumber evidence="6">2.1.1.-</ecNumber>
    </recommendedName>
    <alternativeName>
        <fullName evidence="6">16S rRNA 7-methylguanosine methyltransferase</fullName>
        <shortName evidence="6">16S rRNA m7G methyltransferase</shortName>
    </alternativeName>
</protein>
<keyword evidence="8" id="KW-1185">Reference proteome</keyword>
<dbReference type="EMBL" id="CP012542">
    <property type="protein sequence ID" value="QCD44630.1"/>
    <property type="molecule type" value="Genomic_DNA"/>
</dbReference>
<accession>A0A6G5QG32</accession>
<dbReference type="GO" id="GO:0070043">
    <property type="term" value="F:rRNA (guanine-N7-)-methyltransferase activity"/>
    <property type="evidence" value="ECO:0007669"/>
    <property type="project" value="UniProtKB-UniRule"/>
</dbReference>
<evidence type="ECO:0000313" key="8">
    <source>
        <dbReference type="Proteomes" id="UP000503264"/>
    </source>
</evidence>
<dbReference type="RefSeq" id="WP_171993696.1">
    <property type="nucleotide sequence ID" value="NZ_CP012542.1"/>
</dbReference>
<comment type="subcellular location">
    <subcellularLocation>
        <location evidence="6">Cytoplasm</location>
    </subcellularLocation>
</comment>
<evidence type="ECO:0000313" key="7">
    <source>
        <dbReference type="EMBL" id="QCD44630.1"/>
    </source>
</evidence>
<keyword evidence="1 6" id="KW-0963">Cytoplasm</keyword>
<proteinExistence type="inferred from homology"/>
<dbReference type="InterPro" id="IPR029063">
    <property type="entry name" value="SAM-dependent_MTases_sf"/>
</dbReference>
<dbReference type="HAMAP" id="MF_00074">
    <property type="entry name" value="16SrRNA_methyltr_G"/>
    <property type="match status" value="1"/>
</dbReference>
<dbReference type="PIRSF" id="PIRSF003078">
    <property type="entry name" value="GidB"/>
    <property type="match status" value="1"/>
</dbReference>
<reference evidence="7 8" key="1">
    <citation type="submission" date="2016-07" db="EMBL/GenBank/DDBJ databases">
        <title>Comparative genomics of the Campylobacter concisus group.</title>
        <authorList>
            <person name="Miller W.G."/>
            <person name="Yee E."/>
            <person name="Chapman M.H."/>
            <person name="Huynh S."/>
            <person name="Bono J.L."/>
            <person name="On S.L.W."/>
            <person name="StLeger J."/>
            <person name="Foster G."/>
            <person name="Parker C.T."/>
        </authorList>
    </citation>
    <scope>NUCLEOTIDE SEQUENCE [LARGE SCALE GENOMIC DNA]</scope>
    <source>
        <strain evidence="7 8">CCUG 21559</strain>
    </source>
</reference>
<evidence type="ECO:0000256" key="2">
    <source>
        <dbReference type="ARBA" id="ARBA00022552"/>
    </source>
</evidence>
<keyword evidence="5 6" id="KW-0949">S-adenosyl-L-methionine</keyword>
<comment type="function">
    <text evidence="6">Specifically methylates the N7 position of a guanine in 16S rRNA.</text>
</comment>
<dbReference type="AlphaFoldDB" id="A0A6G5QG32"/>
<dbReference type="Proteomes" id="UP000503264">
    <property type="component" value="Chromosome"/>
</dbReference>
<feature type="binding site" evidence="6">
    <location>
        <begin position="107"/>
        <end position="108"/>
    </location>
    <ligand>
        <name>S-adenosyl-L-methionine</name>
        <dbReference type="ChEBI" id="CHEBI:59789"/>
    </ligand>
</feature>
<name>A0A6G5QG32_9BACT</name>
<dbReference type="SUPFAM" id="SSF53335">
    <property type="entry name" value="S-adenosyl-L-methionine-dependent methyltransferases"/>
    <property type="match status" value="1"/>
</dbReference>
<dbReference type="NCBIfam" id="TIGR00138">
    <property type="entry name" value="rsmG_gidB"/>
    <property type="match status" value="1"/>
</dbReference>
<dbReference type="PANTHER" id="PTHR31760">
    <property type="entry name" value="S-ADENOSYL-L-METHIONINE-DEPENDENT METHYLTRANSFERASES SUPERFAMILY PROTEIN"/>
    <property type="match status" value="1"/>
</dbReference>
<evidence type="ECO:0000256" key="1">
    <source>
        <dbReference type="ARBA" id="ARBA00022490"/>
    </source>
</evidence>
<feature type="binding site" evidence="6">
    <location>
        <position position="56"/>
    </location>
    <ligand>
        <name>S-adenosyl-L-methionine</name>
        <dbReference type="ChEBI" id="CHEBI:59789"/>
    </ligand>
</feature>
<organism evidence="7 8">
    <name type="scientific">Campylobacter mucosalis CCUG 21559</name>
    <dbReference type="NCBI Taxonomy" id="1032067"/>
    <lineage>
        <taxon>Bacteria</taxon>
        <taxon>Pseudomonadati</taxon>
        <taxon>Campylobacterota</taxon>
        <taxon>Epsilonproteobacteria</taxon>
        <taxon>Campylobacterales</taxon>
        <taxon>Campylobacteraceae</taxon>
        <taxon>Campylobacter</taxon>
    </lineage>
</organism>
<dbReference type="Pfam" id="PF02527">
    <property type="entry name" value="GidB"/>
    <property type="match status" value="1"/>
</dbReference>
<evidence type="ECO:0000256" key="5">
    <source>
        <dbReference type="ARBA" id="ARBA00022691"/>
    </source>
</evidence>
<comment type="caution">
    <text evidence="6">Lacks conserved residue(s) required for the propagation of feature annotation.</text>
</comment>